<dbReference type="Pfam" id="PF04355">
    <property type="entry name" value="BamE"/>
    <property type="match status" value="1"/>
</dbReference>
<dbReference type="GO" id="GO:0019867">
    <property type="term" value="C:outer membrane"/>
    <property type="evidence" value="ECO:0007669"/>
    <property type="project" value="InterPro"/>
</dbReference>
<evidence type="ECO:0000313" key="4">
    <source>
        <dbReference type="EMBL" id="ARN22946.1"/>
    </source>
</evidence>
<dbReference type="AlphaFoldDB" id="A0A1W6LFE6"/>
<protein>
    <recommendedName>
        <fullName evidence="3">Outer membrane protein assembly factor BamE domain-containing protein</fullName>
    </recommendedName>
</protein>
<sequence>MSVQRPVFLAAAAAALLAACQSYSPGGFQPGATAVQVRESMGVPTGTYPLPDGGVRYEYARGPWGKHTYMIDFDAQARLVRSEQVLTENNFAKIRPGQTRDQVLFAIGHPSDVKQVRYQNQTVWSYRYDAIFCIWFQVSLSPEGQVLEVGNGPDPACDRDNERP</sequence>
<organism evidence="4 5">
    <name type="scientific">Piscinibacter gummiphilus</name>
    <dbReference type="NCBI Taxonomy" id="946333"/>
    <lineage>
        <taxon>Bacteria</taxon>
        <taxon>Pseudomonadati</taxon>
        <taxon>Pseudomonadota</taxon>
        <taxon>Betaproteobacteria</taxon>
        <taxon>Burkholderiales</taxon>
        <taxon>Sphaerotilaceae</taxon>
        <taxon>Piscinibacter</taxon>
    </lineage>
</organism>
<accession>A0A1W6LFE6</accession>
<evidence type="ECO:0000313" key="5">
    <source>
        <dbReference type="Proteomes" id="UP000193427"/>
    </source>
</evidence>
<dbReference type="KEGG" id="rgu:A4W93_25215"/>
<keyword evidence="5" id="KW-1185">Reference proteome</keyword>
<dbReference type="EMBL" id="CP015118">
    <property type="protein sequence ID" value="ARN22946.1"/>
    <property type="molecule type" value="Genomic_DNA"/>
</dbReference>
<dbReference type="OrthoDB" id="8962020at2"/>
<name>A0A1W6LFE6_9BURK</name>
<keyword evidence="1" id="KW-0732">Signal</keyword>
<dbReference type="InterPro" id="IPR007450">
    <property type="entry name" value="BamE_dom"/>
</dbReference>
<dbReference type="Proteomes" id="UP000193427">
    <property type="component" value="Chromosome"/>
</dbReference>
<evidence type="ECO:0000256" key="1">
    <source>
        <dbReference type="ARBA" id="ARBA00022729"/>
    </source>
</evidence>
<dbReference type="RefSeq" id="WP_085753257.1">
    <property type="nucleotide sequence ID" value="NZ_BSPR01000015.1"/>
</dbReference>
<gene>
    <name evidence="4" type="ORF">A4W93_25215</name>
</gene>
<evidence type="ECO:0000256" key="2">
    <source>
        <dbReference type="ARBA" id="ARBA00023136"/>
    </source>
</evidence>
<evidence type="ECO:0000259" key="3">
    <source>
        <dbReference type="Pfam" id="PF04355"/>
    </source>
</evidence>
<dbReference type="InterPro" id="IPR037873">
    <property type="entry name" value="BamE-like"/>
</dbReference>
<proteinExistence type="predicted"/>
<keyword evidence="2" id="KW-0472">Membrane</keyword>
<dbReference type="PROSITE" id="PS51257">
    <property type="entry name" value="PROKAR_LIPOPROTEIN"/>
    <property type="match status" value="1"/>
</dbReference>
<dbReference type="Gene3D" id="3.30.1450.10">
    <property type="match status" value="1"/>
</dbReference>
<reference evidence="4 5" key="1">
    <citation type="submission" date="2016-04" db="EMBL/GenBank/DDBJ databases">
        <title>Complete genome sequence of natural rubber-degrading, novel Gram-negative bacterium, Rhizobacter gummiphilus strain NS21.</title>
        <authorList>
            <person name="Tabata M."/>
            <person name="Kasai D."/>
            <person name="Fukuda M."/>
        </authorList>
    </citation>
    <scope>NUCLEOTIDE SEQUENCE [LARGE SCALE GENOMIC DNA]</scope>
    <source>
        <strain evidence="4 5">NS21</strain>
    </source>
</reference>
<dbReference type="STRING" id="946333.A4W93_25215"/>
<feature type="domain" description="Outer membrane protein assembly factor BamE" evidence="3">
    <location>
        <begin position="85"/>
        <end position="127"/>
    </location>
</feature>